<name>A0A9P1CPL7_9DINO</name>
<dbReference type="InterPro" id="IPR036282">
    <property type="entry name" value="Glutathione-S-Trfase_C_sf"/>
</dbReference>
<dbReference type="Pfam" id="PF13410">
    <property type="entry name" value="GST_C_2"/>
    <property type="match status" value="1"/>
</dbReference>
<comment type="caution">
    <text evidence="1">The sequence shown here is derived from an EMBL/GenBank/DDBJ whole genome shotgun (WGS) entry which is preliminary data.</text>
</comment>
<dbReference type="Proteomes" id="UP001152797">
    <property type="component" value="Unassembled WGS sequence"/>
</dbReference>
<protein>
    <submittedName>
        <fullName evidence="3">GST N-terminal domain-containing protein</fullName>
    </submittedName>
</protein>
<dbReference type="OrthoDB" id="438953at2759"/>
<evidence type="ECO:0000313" key="3">
    <source>
        <dbReference type="EMBL" id="CAL4782154.1"/>
    </source>
</evidence>
<gene>
    <name evidence="1" type="ORF">C1SCF055_LOCUS21458</name>
</gene>
<evidence type="ECO:0000313" key="2">
    <source>
        <dbReference type="EMBL" id="CAL1148217.1"/>
    </source>
</evidence>
<accession>A0A9P1CPL7</accession>
<organism evidence="1">
    <name type="scientific">Cladocopium goreaui</name>
    <dbReference type="NCBI Taxonomy" id="2562237"/>
    <lineage>
        <taxon>Eukaryota</taxon>
        <taxon>Sar</taxon>
        <taxon>Alveolata</taxon>
        <taxon>Dinophyceae</taxon>
        <taxon>Suessiales</taxon>
        <taxon>Symbiodiniaceae</taxon>
        <taxon>Cladocopium</taxon>
    </lineage>
</organism>
<dbReference type="EMBL" id="CAMXCT020002001">
    <property type="protein sequence ID" value="CAL1148217.1"/>
    <property type="molecule type" value="Genomic_DNA"/>
</dbReference>
<dbReference type="EMBL" id="CAMXCT010002001">
    <property type="protein sequence ID" value="CAI3994842.1"/>
    <property type="molecule type" value="Genomic_DNA"/>
</dbReference>
<reference evidence="2" key="2">
    <citation type="submission" date="2024-04" db="EMBL/GenBank/DDBJ databases">
        <authorList>
            <person name="Chen Y."/>
            <person name="Shah S."/>
            <person name="Dougan E. K."/>
            <person name="Thang M."/>
            <person name="Chan C."/>
        </authorList>
    </citation>
    <scope>NUCLEOTIDE SEQUENCE [LARGE SCALE GENOMIC DNA]</scope>
</reference>
<proteinExistence type="predicted"/>
<reference evidence="1" key="1">
    <citation type="submission" date="2022-10" db="EMBL/GenBank/DDBJ databases">
        <authorList>
            <person name="Chen Y."/>
            <person name="Dougan E. K."/>
            <person name="Chan C."/>
            <person name="Rhodes N."/>
            <person name="Thang M."/>
        </authorList>
    </citation>
    <scope>NUCLEOTIDE SEQUENCE</scope>
</reference>
<evidence type="ECO:0000313" key="1">
    <source>
        <dbReference type="EMBL" id="CAI3994842.1"/>
    </source>
</evidence>
<dbReference type="Gene3D" id="1.20.1050.10">
    <property type="match status" value="1"/>
</dbReference>
<sequence>MASAVIVKTRPSVSVASVRHATACGRICEGRQPFVSREWLERCAFFFACGVVGQRWYLGRGRFLRGRILRSSEVEESGDALIPPMPIGRLVSKGSMTSLEYDPFDAPEFIQDEMGGGIFSWMPVTAEGSLLPDNESYAEQAFEVPVDRLEYLQGSGFLEAKASEDFRAYFVGEPQLHVPPAMLCASAITGVSASAVPPVRPAVRRVGSAVSPRLGGALGVTSLLVWRGRSVFRRAVAQRSLSEVTWEELSLVASKSSRSPRLFESRQRLHGAERPELKFWHDAAGWCPHCMVSWVVLEEMRIPYVMDTTSLRAYLKPGEKKRQRMVPVIQLIDPQVTHKPWRFQDAMQGVGRGEQVCKMLASRFASHQFSRAPSSEEWQLFHQLQGAHSAYKRLPGGRPTWGVSPGGALEEDRLISALDHLEAALASSKTDSFLNGTTPHMIDLMLLPMLERVEALLFHPLLSKLPQLSEGWSGCWKMLEEGRRPGVCSFGELCSDAETLLAISLREDPGRTNYRSLEGTILEPQQSLMEAAEVASAQPPDACREAAAKLAGNAKGVAGFACAGRGCGRRRDEVPKVKKQDLAEVDLALRCVVSSMLRPDSPAELEASARRSARGLESEGAAATVVPALRFLSQNIAAPRDLGRSAAAALRAFLRLQLAALEQRPPARGLGGLGWDMCDSAGVVHQPGEEVTSYRSTDRKIPAFRSGSKESLDEKLWQNAKKKLAYPRDCTTVPGSRTGRPEVATCDVERKEAQQRVNSQRESVQEGALRLMEGVLRQRPWDEAVKELPRPEDFEEPLARLT</sequence>
<dbReference type="EMBL" id="CAMXCT030002001">
    <property type="protein sequence ID" value="CAL4782154.1"/>
    <property type="molecule type" value="Genomic_DNA"/>
</dbReference>
<keyword evidence="4" id="KW-1185">Reference proteome</keyword>
<evidence type="ECO:0000313" key="4">
    <source>
        <dbReference type="Proteomes" id="UP001152797"/>
    </source>
</evidence>
<dbReference type="AlphaFoldDB" id="A0A9P1CPL7"/>
<dbReference type="SUPFAM" id="SSF47616">
    <property type="entry name" value="GST C-terminal domain-like"/>
    <property type="match status" value="1"/>
</dbReference>